<reference evidence="3 4" key="1">
    <citation type="submission" date="2024-05" db="EMBL/GenBank/DDBJ databases">
        <title>Long read based assembly of the Candida bracarensis genome reveals expanded adhesin content.</title>
        <authorList>
            <person name="Marcet-Houben M."/>
            <person name="Ksiezopolska E."/>
            <person name="Gabaldon T."/>
        </authorList>
    </citation>
    <scope>NUCLEOTIDE SEQUENCE [LARGE SCALE GENOMIC DNA]</scope>
    <source>
        <strain evidence="3 4">CBM6</strain>
    </source>
</reference>
<dbReference type="SMART" id="SM00164">
    <property type="entry name" value="TBC"/>
    <property type="match status" value="1"/>
</dbReference>
<comment type="caution">
    <text evidence="3">The sequence shown here is derived from an EMBL/GenBank/DDBJ whole genome shotgun (WGS) entry which is preliminary data.</text>
</comment>
<sequence>MSGKHSHHLKYVKQQYRDRKLVQVIVQLIEVNDHDSLAYIARTAGIPPQLRFVVWPILLKYHPMCISPNIMSNTVVWDPTTSSYHLTNADQKQNDGSTPNNDNEISKTSTNSSGSEEVDRDMAQMEKIILKDLKKYFLTRVPPTSPQTASSSSSSTIESMPTLANECEIIDTLKDAIIKFLNKWSRIFKYEIGLSWIALGLAEWYPCLIPSKYDTKDDNFIVLSGRRHAHMSNNNNSTLNSNSLCYLFNEYPLASHTKSKLPNETIFSFDQLYERLALVLLHSPDTAIEQSKIKKDFPQDSMHIRHYFPILSGGDLSFRTQVFFKVFSSILPELYQPLTEEINLQPNSSRTSWLYWWFKCSGARALQRQDRGRIWDLFLGWRPNPNKNSINFYLNYNTKSFGHLYNKSPELCKSELWKEIEHNDTFWFPDLDTIPLGTPPYTHDVTIIKELLRRNQYDEQEGTINGDHLHNQENGGAQIPFSIISPHTQLIFIYVAILQFNEFKLLEFEETEIGEFLNNVPMLSKADDTRFRKLFDNGNTIDHQVSHDELSKRPSTSSNPHMLIEVGSDGKSSHSFNDIMKMAGDIWRKWLWRELEESLNNDP</sequence>
<name>A0ABR4NTD4_9SACH</name>
<keyword evidence="4" id="KW-1185">Reference proteome</keyword>
<organism evidence="3 4">
    <name type="scientific">Nakaseomyces bracarensis</name>
    <dbReference type="NCBI Taxonomy" id="273131"/>
    <lineage>
        <taxon>Eukaryota</taxon>
        <taxon>Fungi</taxon>
        <taxon>Dikarya</taxon>
        <taxon>Ascomycota</taxon>
        <taxon>Saccharomycotina</taxon>
        <taxon>Saccharomycetes</taxon>
        <taxon>Saccharomycetales</taxon>
        <taxon>Saccharomycetaceae</taxon>
        <taxon>Nakaseomyces</taxon>
    </lineage>
</organism>
<dbReference type="Gene3D" id="1.10.472.80">
    <property type="entry name" value="Ypt/Rab-GAP domain of gyp1p, domain 3"/>
    <property type="match status" value="1"/>
</dbReference>
<dbReference type="Proteomes" id="UP001623330">
    <property type="component" value="Unassembled WGS sequence"/>
</dbReference>
<gene>
    <name evidence="3" type="ORF">RNJ44_00265</name>
</gene>
<evidence type="ECO:0000313" key="4">
    <source>
        <dbReference type="Proteomes" id="UP001623330"/>
    </source>
</evidence>
<dbReference type="InterPro" id="IPR000195">
    <property type="entry name" value="Rab-GAP-TBC_dom"/>
</dbReference>
<feature type="domain" description="Rab-GAP TBC" evidence="2">
    <location>
        <begin position="42"/>
        <end position="405"/>
    </location>
</feature>
<feature type="region of interest" description="Disordered" evidence="1">
    <location>
        <begin position="86"/>
        <end position="118"/>
    </location>
</feature>
<proteinExistence type="predicted"/>
<feature type="compositionally biased region" description="Polar residues" evidence="1">
    <location>
        <begin position="86"/>
        <end position="115"/>
    </location>
</feature>
<protein>
    <submittedName>
        <fullName evidence="3">Oxidant-induced cell-cycle arrest protein 5</fullName>
    </submittedName>
</protein>
<evidence type="ECO:0000256" key="1">
    <source>
        <dbReference type="SAM" id="MobiDB-lite"/>
    </source>
</evidence>
<dbReference type="EMBL" id="JBEVYD010000006">
    <property type="protein sequence ID" value="KAL3231730.1"/>
    <property type="molecule type" value="Genomic_DNA"/>
</dbReference>
<evidence type="ECO:0000259" key="2">
    <source>
        <dbReference type="SMART" id="SM00164"/>
    </source>
</evidence>
<evidence type="ECO:0000313" key="3">
    <source>
        <dbReference type="EMBL" id="KAL3231730.1"/>
    </source>
</evidence>
<dbReference type="InterPro" id="IPR035969">
    <property type="entry name" value="Rab-GAP_TBC_sf"/>
</dbReference>
<accession>A0ABR4NTD4</accession>
<dbReference type="SUPFAM" id="SSF47923">
    <property type="entry name" value="Ypt/Rab-GAP domain of gyp1p"/>
    <property type="match status" value="1"/>
</dbReference>